<evidence type="ECO:0000313" key="4">
    <source>
        <dbReference type="EMBL" id="PMB63746.1"/>
    </source>
</evidence>
<dbReference type="Pfam" id="PF01231">
    <property type="entry name" value="IDO"/>
    <property type="match status" value="1"/>
</dbReference>
<dbReference type="Proteomes" id="UP000235728">
    <property type="component" value="Unassembled WGS sequence"/>
</dbReference>
<dbReference type="AlphaFoldDB" id="A0A2N6N911"/>
<dbReference type="GO" id="GO:0005737">
    <property type="term" value="C:cytoplasm"/>
    <property type="evidence" value="ECO:0007669"/>
    <property type="project" value="TreeGrafter"/>
</dbReference>
<dbReference type="InterPro" id="IPR037217">
    <property type="entry name" value="Trp/Indoleamine_2_3_dOase-like"/>
</dbReference>
<sequence length="113" mass="12749">MLRLIPMLEDYGLSAKFGFLPHEPPLVLLSDLCYNAWGNVVANLPALIRNADLRQAIDWLPMLDTSGLKDEAKWRRAYCLLCFMIQGYVWNGDLPKDRAPPQIAIPPLAVQSI</sequence>
<dbReference type="PANTHER" id="PTHR28657:SF5">
    <property type="entry name" value="INDOLEAMINE 2,3-DIOXYGENASE"/>
    <property type="match status" value="1"/>
</dbReference>
<dbReference type="GO" id="GO:0046872">
    <property type="term" value="F:metal ion binding"/>
    <property type="evidence" value="ECO:0007669"/>
    <property type="project" value="UniProtKB-KW"/>
</dbReference>
<proteinExistence type="inferred from homology"/>
<evidence type="ECO:0000256" key="3">
    <source>
        <dbReference type="ARBA" id="ARBA00023004"/>
    </source>
</evidence>
<dbReference type="GO" id="GO:0020037">
    <property type="term" value="F:heme binding"/>
    <property type="evidence" value="ECO:0007669"/>
    <property type="project" value="InterPro"/>
</dbReference>
<evidence type="ECO:0000313" key="5">
    <source>
        <dbReference type="Proteomes" id="UP000235728"/>
    </source>
</evidence>
<dbReference type="GO" id="GO:0034354">
    <property type="term" value="P:'de novo' NAD+ biosynthetic process from L-tryptophan"/>
    <property type="evidence" value="ECO:0007669"/>
    <property type="project" value="TreeGrafter"/>
</dbReference>
<reference evidence="4 5" key="1">
    <citation type="journal article" date="2016" name="Appl. Microbiol. Biotechnol.">
        <title>Characterization of T-DNA insertion mutants with decreased virulence in the entomopathogenic fungus Beauveria bassiana JEF-007.</title>
        <authorList>
            <person name="Kim S."/>
            <person name="Lee S.J."/>
            <person name="Nai Y.S."/>
            <person name="Yu J.S."/>
            <person name="Lee M.R."/>
            <person name="Yang Y.T."/>
            <person name="Kim J.S."/>
        </authorList>
    </citation>
    <scope>NUCLEOTIDE SEQUENCE [LARGE SCALE GENOMIC DNA]</scope>
    <source>
        <strain evidence="4 5">JEF-007</strain>
    </source>
</reference>
<name>A0A2N6N911_BEABA</name>
<keyword evidence="3" id="KW-0408">Iron</keyword>
<keyword evidence="4" id="KW-0560">Oxidoreductase</keyword>
<dbReference type="OMA" id="WRRAYCL"/>
<comment type="similarity">
    <text evidence="1">Belongs to the indoleamine 2,3-dioxygenase family.</text>
</comment>
<dbReference type="SUPFAM" id="SSF140959">
    <property type="entry name" value="Indolic compounds 2,3-dioxygenase-like"/>
    <property type="match status" value="1"/>
</dbReference>
<dbReference type="InterPro" id="IPR000898">
    <property type="entry name" value="Indolamine_dOase"/>
</dbReference>
<evidence type="ECO:0000256" key="1">
    <source>
        <dbReference type="ARBA" id="ARBA00007119"/>
    </source>
</evidence>
<dbReference type="GO" id="GO:0033754">
    <property type="term" value="F:indoleamine 2,3-dioxygenase activity"/>
    <property type="evidence" value="ECO:0007669"/>
    <property type="project" value="TreeGrafter"/>
</dbReference>
<dbReference type="EMBL" id="MRVG01000017">
    <property type="protein sequence ID" value="PMB63746.1"/>
    <property type="molecule type" value="Genomic_DNA"/>
</dbReference>
<dbReference type="PANTHER" id="PTHR28657">
    <property type="entry name" value="INDOLEAMINE 2,3-DIOXYGENASE"/>
    <property type="match status" value="1"/>
</dbReference>
<dbReference type="GO" id="GO:0019441">
    <property type="term" value="P:L-tryptophan catabolic process to kynurenine"/>
    <property type="evidence" value="ECO:0007669"/>
    <property type="project" value="InterPro"/>
</dbReference>
<protein>
    <submittedName>
        <fullName evidence="4">Indoleamine 2,3-dioxygenase</fullName>
    </submittedName>
</protein>
<keyword evidence="2" id="KW-0479">Metal-binding</keyword>
<keyword evidence="4" id="KW-0223">Dioxygenase</keyword>
<accession>A0A2N6N911</accession>
<gene>
    <name evidence="4" type="primary">BNA2_1</name>
    <name evidence="4" type="ORF">BM221_010488</name>
</gene>
<comment type="caution">
    <text evidence="4">The sequence shown here is derived from an EMBL/GenBank/DDBJ whole genome shotgun (WGS) entry which is preliminary data.</text>
</comment>
<organism evidence="4 5">
    <name type="scientific">Beauveria bassiana</name>
    <name type="common">White muscardine disease fungus</name>
    <name type="synonym">Tritirachium shiotae</name>
    <dbReference type="NCBI Taxonomy" id="176275"/>
    <lineage>
        <taxon>Eukaryota</taxon>
        <taxon>Fungi</taxon>
        <taxon>Dikarya</taxon>
        <taxon>Ascomycota</taxon>
        <taxon>Pezizomycotina</taxon>
        <taxon>Sordariomycetes</taxon>
        <taxon>Hypocreomycetidae</taxon>
        <taxon>Hypocreales</taxon>
        <taxon>Cordycipitaceae</taxon>
        <taxon>Beauveria</taxon>
    </lineage>
</organism>
<evidence type="ECO:0000256" key="2">
    <source>
        <dbReference type="ARBA" id="ARBA00022723"/>
    </source>
</evidence>